<organism evidence="1 2">
    <name type="scientific">Racocetra persica</name>
    <dbReference type="NCBI Taxonomy" id="160502"/>
    <lineage>
        <taxon>Eukaryota</taxon>
        <taxon>Fungi</taxon>
        <taxon>Fungi incertae sedis</taxon>
        <taxon>Mucoromycota</taxon>
        <taxon>Glomeromycotina</taxon>
        <taxon>Glomeromycetes</taxon>
        <taxon>Diversisporales</taxon>
        <taxon>Gigasporaceae</taxon>
        <taxon>Racocetra</taxon>
    </lineage>
</organism>
<protein>
    <submittedName>
        <fullName evidence="1">3420_t:CDS:1</fullName>
    </submittedName>
</protein>
<feature type="non-terminal residue" evidence="1">
    <location>
        <position position="40"/>
    </location>
</feature>
<name>A0ACA9PNY4_9GLOM</name>
<accession>A0ACA9PNY4</accession>
<reference evidence="1" key="1">
    <citation type="submission" date="2021-06" db="EMBL/GenBank/DDBJ databases">
        <authorList>
            <person name="Kallberg Y."/>
            <person name="Tangrot J."/>
            <person name="Rosling A."/>
        </authorList>
    </citation>
    <scope>NUCLEOTIDE SEQUENCE</scope>
    <source>
        <strain evidence="1">MA461A</strain>
    </source>
</reference>
<gene>
    <name evidence="1" type="ORF">RPERSI_LOCUS10573</name>
</gene>
<evidence type="ECO:0000313" key="1">
    <source>
        <dbReference type="EMBL" id="CAG8711487.1"/>
    </source>
</evidence>
<dbReference type="Proteomes" id="UP000789920">
    <property type="component" value="Unassembled WGS sequence"/>
</dbReference>
<comment type="caution">
    <text evidence="1">The sequence shown here is derived from an EMBL/GenBank/DDBJ whole genome shotgun (WGS) entry which is preliminary data.</text>
</comment>
<sequence length="40" mass="4533">TVPPLVQSSKSNTRKAIEVDDPLGEEDPEKRDDEPSRRKI</sequence>
<feature type="non-terminal residue" evidence="1">
    <location>
        <position position="1"/>
    </location>
</feature>
<evidence type="ECO:0000313" key="2">
    <source>
        <dbReference type="Proteomes" id="UP000789920"/>
    </source>
</evidence>
<proteinExistence type="predicted"/>
<dbReference type="EMBL" id="CAJVQC010021053">
    <property type="protein sequence ID" value="CAG8711487.1"/>
    <property type="molecule type" value="Genomic_DNA"/>
</dbReference>
<keyword evidence="2" id="KW-1185">Reference proteome</keyword>